<keyword evidence="6" id="KW-1185">Reference proteome</keyword>
<feature type="transmembrane region" description="Helical" evidence="2">
    <location>
        <begin position="274"/>
        <end position="294"/>
    </location>
</feature>
<evidence type="ECO:0000256" key="1">
    <source>
        <dbReference type="SAM" id="MobiDB-lite"/>
    </source>
</evidence>
<reference evidence="5 6" key="1">
    <citation type="journal article" date="2017" name="PLoS Biol.">
        <title>The sea cucumber genome provides insights into morphological evolution and visceral regeneration.</title>
        <authorList>
            <person name="Zhang X."/>
            <person name="Sun L."/>
            <person name="Yuan J."/>
            <person name="Sun Y."/>
            <person name="Gao Y."/>
            <person name="Zhang L."/>
            <person name="Li S."/>
            <person name="Dai H."/>
            <person name="Hamel J.F."/>
            <person name="Liu C."/>
            <person name="Yu Y."/>
            <person name="Liu S."/>
            <person name="Lin W."/>
            <person name="Guo K."/>
            <person name="Jin S."/>
            <person name="Xu P."/>
            <person name="Storey K.B."/>
            <person name="Huan P."/>
            <person name="Zhang T."/>
            <person name="Zhou Y."/>
            <person name="Zhang J."/>
            <person name="Lin C."/>
            <person name="Li X."/>
            <person name="Xing L."/>
            <person name="Huo D."/>
            <person name="Sun M."/>
            <person name="Wang L."/>
            <person name="Mercier A."/>
            <person name="Li F."/>
            <person name="Yang H."/>
            <person name="Xiang J."/>
        </authorList>
    </citation>
    <scope>NUCLEOTIDE SEQUENCE [LARGE SCALE GENOMIC DNA]</scope>
    <source>
        <strain evidence="5">Shaxun</strain>
        <tissue evidence="5">Muscle</tissue>
    </source>
</reference>
<comment type="caution">
    <text evidence="5">The sequence shown here is derived from an EMBL/GenBank/DDBJ whole genome shotgun (WGS) entry which is preliminary data.</text>
</comment>
<feature type="non-terminal residue" evidence="5">
    <location>
        <position position="502"/>
    </location>
</feature>
<feature type="region of interest" description="Disordered" evidence="1">
    <location>
        <begin position="224"/>
        <end position="255"/>
    </location>
</feature>
<proteinExistence type="predicted"/>
<keyword evidence="3" id="KW-0732">Signal</keyword>
<feature type="chain" id="PRO_5013567125" description="Immunoglobulin domain-containing protein" evidence="3">
    <location>
        <begin position="22"/>
        <end position="502"/>
    </location>
</feature>
<feature type="signal peptide" evidence="3">
    <location>
        <begin position="1"/>
        <end position="21"/>
    </location>
</feature>
<accession>A0A2G8LM67</accession>
<keyword evidence="2" id="KW-0812">Transmembrane</keyword>
<feature type="transmembrane region" description="Helical" evidence="2">
    <location>
        <begin position="315"/>
        <end position="332"/>
    </location>
</feature>
<name>A0A2G8LM67_STIJA</name>
<protein>
    <recommendedName>
        <fullName evidence="4">Immunoglobulin domain-containing protein</fullName>
    </recommendedName>
</protein>
<feature type="domain" description="Immunoglobulin" evidence="4">
    <location>
        <begin position="347"/>
        <end position="444"/>
    </location>
</feature>
<dbReference type="AlphaFoldDB" id="A0A2G8LM67"/>
<dbReference type="Proteomes" id="UP000230750">
    <property type="component" value="Unassembled WGS sequence"/>
</dbReference>
<dbReference type="InterPro" id="IPR003599">
    <property type="entry name" value="Ig_sub"/>
</dbReference>
<evidence type="ECO:0000256" key="2">
    <source>
        <dbReference type="SAM" id="Phobius"/>
    </source>
</evidence>
<feature type="domain" description="Immunoglobulin" evidence="4">
    <location>
        <begin position="34"/>
        <end position="131"/>
    </location>
</feature>
<organism evidence="5 6">
    <name type="scientific">Stichopus japonicus</name>
    <name type="common">Sea cucumber</name>
    <dbReference type="NCBI Taxonomy" id="307972"/>
    <lineage>
        <taxon>Eukaryota</taxon>
        <taxon>Metazoa</taxon>
        <taxon>Echinodermata</taxon>
        <taxon>Eleutherozoa</taxon>
        <taxon>Echinozoa</taxon>
        <taxon>Holothuroidea</taxon>
        <taxon>Aspidochirotacea</taxon>
        <taxon>Aspidochirotida</taxon>
        <taxon>Stichopodidae</taxon>
        <taxon>Apostichopus</taxon>
    </lineage>
</organism>
<gene>
    <name evidence="5" type="ORF">BSL78_01763</name>
</gene>
<keyword evidence="2" id="KW-0472">Membrane</keyword>
<dbReference type="SMART" id="SM00409">
    <property type="entry name" value="IG"/>
    <property type="match status" value="2"/>
</dbReference>
<dbReference type="Gene3D" id="2.60.40.10">
    <property type="entry name" value="Immunoglobulins"/>
    <property type="match status" value="2"/>
</dbReference>
<evidence type="ECO:0000259" key="4">
    <source>
        <dbReference type="SMART" id="SM00409"/>
    </source>
</evidence>
<evidence type="ECO:0000313" key="6">
    <source>
        <dbReference type="Proteomes" id="UP000230750"/>
    </source>
</evidence>
<evidence type="ECO:0000313" key="5">
    <source>
        <dbReference type="EMBL" id="PIK61343.1"/>
    </source>
</evidence>
<keyword evidence="2" id="KW-1133">Transmembrane helix</keyword>
<feature type="compositionally biased region" description="Low complexity" evidence="1">
    <location>
        <begin position="224"/>
        <end position="233"/>
    </location>
</feature>
<dbReference type="InterPro" id="IPR013783">
    <property type="entry name" value="Ig-like_fold"/>
</dbReference>
<dbReference type="EMBL" id="MRZV01000035">
    <property type="protein sequence ID" value="PIK61343.1"/>
    <property type="molecule type" value="Genomic_DNA"/>
</dbReference>
<sequence length="502" mass="56844">MDRSGFPKYFILGFFLFLGKGQEIYDGYRHKKNGEFVYGVLGQNVTLSCDLQSYCVRGPWACSTSPVKYLTARPFSDCGEFLFVSDSTNGEIKNTSLHMNNFKESLAGIYDCNCHHENVTERVKRFNLQIKNSLCQLEITRNEKVKVFDNSTGSQRDEAALKVKVNIDDNITARCTNDGANLQTNCKNRSGLLRVKKLQQCWISCRRNKLCKTRIILSVVSLTTNSPSTSTTPQDESSCISHSHRHSVKSKCSSNHSNAITPDNRMITNGSTPGVRLLAIALILSAFIFIFIYYTCFIAEHFEGQRKRSKEKRKWINLFPKYFILGFFLFLGKGQEIYDGYRHKKNGEFVYGVLGQNVTLSCDLKSYCVRGPWACSTSPVKYLTARPFSDCGEFLFVSDSTNGEIKNTSLHINNFKESLAGIYDCNCHHENVTERVKRFNLQIKNSLCQLEITRNEKVKVFDNSTGSQRDEAALKVNVNIDDNITARCTNDGANLQTNCKKS</sequence>
<evidence type="ECO:0000256" key="3">
    <source>
        <dbReference type="SAM" id="SignalP"/>
    </source>
</evidence>